<accession>A0A0G9MLF5</accession>
<evidence type="ECO:0000313" key="1">
    <source>
        <dbReference type="EMBL" id="KLE31459.1"/>
    </source>
</evidence>
<comment type="caution">
    <text evidence="1">The sequence shown here is derived from an EMBL/GenBank/DDBJ whole genome shotgun (WGS) entry which is preliminary data.</text>
</comment>
<dbReference type="OrthoDB" id="1082056at2"/>
<name>A0A0G9MLF5_9SPHN</name>
<protein>
    <submittedName>
        <fullName evidence="1">Uncharacterized protein</fullName>
    </submittedName>
</protein>
<dbReference type="RefSeq" id="WP_047006811.1">
    <property type="nucleotide sequence ID" value="NZ_CP018097.1"/>
</dbReference>
<reference evidence="1 2" key="1">
    <citation type="submission" date="2015-04" db="EMBL/GenBank/DDBJ databases">
        <title>The draft genome sequence of Erythrobacr gangjinensis K7-2.</title>
        <authorList>
            <person name="Zhuang L."/>
            <person name="Liu Y."/>
            <person name="Shao Z."/>
        </authorList>
    </citation>
    <scope>NUCLEOTIDE SEQUENCE [LARGE SCALE GENOMIC DNA]</scope>
    <source>
        <strain evidence="1 2">K7-2</strain>
    </source>
</reference>
<dbReference type="STRING" id="502682.BMF35_a0546"/>
<gene>
    <name evidence="1" type="ORF">AAW01_07700</name>
</gene>
<keyword evidence="2" id="KW-1185">Reference proteome</keyword>
<dbReference type="AlphaFoldDB" id="A0A0G9MLF5"/>
<dbReference type="EMBL" id="LBHC01000002">
    <property type="protein sequence ID" value="KLE31459.1"/>
    <property type="molecule type" value="Genomic_DNA"/>
</dbReference>
<dbReference type="Proteomes" id="UP000053070">
    <property type="component" value="Unassembled WGS sequence"/>
</dbReference>
<sequence>MGYRGFDWRVFVRTPQAILAVGLAWCVLRLLVQAVIGWEPVGPDDWTRLLQVRSWLDGQAFQDVTQYRMSPPEGFSMHWSRLVDLPIAALALVFGETIAMALVPLLWLLPALFALRAIMLRLGLSDLAIAFGLVIFPLMPLLPASFAPMRIDHHTPQAVLGLICAALLLSRSQRAAAVAGVCAAAWVLISLEGLPLIAVIAGLYGLRYAWTGERLLAPFLAALAFGSSALGFATRGPSMLAPLYCDELLPGHVTAFVAATVAAALVPLIPGQATPAKRFLALLLVPAFALPAAWLTLGPCLANPMQQLDPVLQTYWHGYITEGLPAWRQPVSVMLMTLWTILIVLAAAWTTRDTWLGAERAIQWRLYFLIALAAGAYSLLLMRAGVIAQLLAIPAAAILLAHYLPRARALASAVPRILATLAVFGLATPMAASALAKPLDSRFPAATMRPDVLALIERGECDYSRLVSLEPGLVLVPLDAGPEILGLTNHTIIAASYHRNQGPMRDVLLAFTGPPAEAQTVVQSYGADYVIACGSAADIALYRTAADGNFANVLLSDTPPEWLELDETFSAGSLRVYRVR</sequence>
<organism evidence="1 2">
    <name type="scientific">Aurantiacibacter gangjinensis</name>
    <dbReference type="NCBI Taxonomy" id="502682"/>
    <lineage>
        <taxon>Bacteria</taxon>
        <taxon>Pseudomonadati</taxon>
        <taxon>Pseudomonadota</taxon>
        <taxon>Alphaproteobacteria</taxon>
        <taxon>Sphingomonadales</taxon>
        <taxon>Erythrobacteraceae</taxon>
        <taxon>Aurantiacibacter</taxon>
    </lineage>
</organism>
<dbReference type="KEGG" id="egn:BMF35_a0546"/>
<dbReference type="PATRIC" id="fig|502682.8.peg.1573"/>
<evidence type="ECO:0000313" key="2">
    <source>
        <dbReference type="Proteomes" id="UP000053070"/>
    </source>
</evidence>
<proteinExistence type="predicted"/>